<feature type="compositionally biased region" description="Basic and acidic residues" evidence="2">
    <location>
        <begin position="611"/>
        <end position="628"/>
    </location>
</feature>
<feature type="region of interest" description="Disordered" evidence="2">
    <location>
        <begin position="1111"/>
        <end position="1135"/>
    </location>
</feature>
<proteinExistence type="predicted"/>
<feature type="region of interest" description="Disordered" evidence="2">
    <location>
        <begin position="1047"/>
        <end position="1077"/>
    </location>
</feature>
<accession>A0AAV2Q7R7</accession>
<feature type="compositionally biased region" description="Basic and acidic residues" evidence="2">
    <location>
        <begin position="579"/>
        <end position="597"/>
    </location>
</feature>
<evidence type="ECO:0000256" key="1">
    <source>
        <dbReference type="SAM" id="Coils"/>
    </source>
</evidence>
<feature type="compositionally biased region" description="Low complexity" evidence="2">
    <location>
        <begin position="359"/>
        <end position="378"/>
    </location>
</feature>
<dbReference type="Proteomes" id="UP001497623">
    <property type="component" value="Unassembled WGS sequence"/>
</dbReference>
<feature type="compositionally biased region" description="Polar residues" evidence="2">
    <location>
        <begin position="71"/>
        <end position="85"/>
    </location>
</feature>
<feature type="compositionally biased region" description="Low complexity" evidence="2">
    <location>
        <begin position="398"/>
        <end position="415"/>
    </location>
</feature>
<feature type="coiled-coil region" evidence="1">
    <location>
        <begin position="903"/>
        <end position="962"/>
    </location>
</feature>
<keyword evidence="1" id="KW-0175">Coiled coil</keyword>
<feature type="compositionally biased region" description="Polar residues" evidence="2">
    <location>
        <begin position="513"/>
        <end position="527"/>
    </location>
</feature>
<feature type="compositionally biased region" description="Low complexity" evidence="2">
    <location>
        <begin position="427"/>
        <end position="436"/>
    </location>
</feature>
<feature type="region of interest" description="Disordered" evidence="2">
    <location>
        <begin position="714"/>
        <end position="755"/>
    </location>
</feature>
<feature type="compositionally biased region" description="Basic and acidic residues" evidence="2">
    <location>
        <begin position="558"/>
        <end position="567"/>
    </location>
</feature>
<evidence type="ECO:0000313" key="4">
    <source>
        <dbReference type="Proteomes" id="UP001497623"/>
    </source>
</evidence>
<sequence>MLGSAVGVANSGVGGPLLRPRSADNLAHLSHASSLPQLDDLEEAEVFVGSEDEELAISGEVQQGEEICLSPGSQLSNGDTGSQTSLDKEIDDNGNTGDSDKENQNEVDIKSKNENSHPNIESKENKSPKFDLHAVELKSLPYLSGAEAAMMAALSTHEPKSLTVQQMVDPGRSLKTLTQLSPSHEPRSLPLALNQELQLINSSCTPDLLSPECEHPTDALCITYHEVDGMRLPLDAVKEEVEAEAEEAAIMEASMQLSSGPGSLGINMYESSSAGLSSMTSSVVSNTSLDDTTTSSRTDTYETVMAAPPSDSQKPASPPAGSSPSSTTVTSPSSSVWSTNISGMNPAVRPSNRDANRISSGASSARSSPTSPRSSGRSSPRDPYNCRATPELRRKSYSSRNSSPGRGSPSRGGSPSRRRSPRRTGSPRRGTSPRRGSPSRRMDSPRFSSPRRDISRTGSGSRTSSAPRSSPRCERSKADKVTQRGSSTPRTSNATDRKSTTVKSRDTQRMDKSASTPGSKESESSGTWGRRKKTVDNKDAKDTKETIYGTLGRKKKEVKSEKEEVAEKYGTLGRRRKTKDSSEGFKDEIKLGRESKATLDTYATLPRRRAREMSARWREQHAAEEEASKTSVRRSKSIGKTDSSSRGRSSPMSSSLPPHALSAQLSRNSPRTSSNSTQSRASPTGRKERTIICMETSVQTILTGGDVTTALQALSRQNSSASQETEDTNSEGRTSPRVTIIRETPATEESQDKKRSVEVQVELAWRLGEGELPEHVRRLTEEHSRLQAEHSRARARLQELENVGCELERMRSAVREERQGKEEVQSELDRTSCRVKDMLASMEGVEQGVQTEPVKGMNDEFNSRGDSLIELENQLHQSASYNIQMTDRMNQYQEYTFKLKKDLDKSVAAQKTLLQQVQDLENEGREMVDFMAEEKNALSECLRELESEHARVRDECQQLVNKVKLKDDEVKHLMRLAEERRSQYLCLQSEMSSVQSKARELMVCQGAQVSGSSVALANLAVRLQTLIGKLVQDYSITESDLDLIVTPNESDSSNTSSTNVTPEHKSPLKVLSRTPSPRKTASFLSALLNAMHRPGPSRAGRATVVYNGNKQVTEGRNSPEGSESHDTAEVEGGNNFNATLSDQVIDVDVLLTRFLKVCCVLKNDTDGLLSEIEDENERLCQQIRSQQQIIDQQHSDYENLSRCETRAKRELAVATRDLDLANQALTKYYHNDYEMQVKTLEEEVRTLSSSKRHIEALHTEKERQLEESLTALAAQQQGTHTLGHIPETQYRQETNQLSDKVASLRQSVIERDRRISELSERHSQDLTTIREAQIDAQRCNRRLTTTIDHVLKTLESVPDIVSANPTLKQLFNTLAQAEKSSLTNGGNANTKIPYGNGFDLQDLNANPPRVVRSTPTSPVINNKNLPSINKAETHL</sequence>
<feature type="compositionally biased region" description="Basic and acidic residues" evidence="2">
    <location>
        <begin position="534"/>
        <end position="545"/>
    </location>
</feature>
<name>A0AAV2Q7R7_MEGNR</name>
<feature type="region of interest" description="Disordered" evidence="2">
    <location>
        <begin position="1"/>
        <end position="21"/>
    </location>
</feature>
<protein>
    <submittedName>
        <fullName evidence="3">Uncharacterized protein</fullName>
    </submittedName>
</protein>
<reference evidence="3 4" key="1">
    <citation type="submission" date="2024-05" db="EMBL/GenBank/DDBJ databases">
        <authorList>
            <person name="Wallberg A."/>
        </authorList>
    </citation>
    <scope>NUCLEOTIDE SEQUENCE [LARGE SCALE GENOMIC DNA]</scope>
</reference>
<comment type="caution">
    <text evidence="3">The sequence shown here is derived from an EMBL/GenBank/DDBJ whole genome shotgun (WGS) entry which is preliminary data.</text>
</comment>
<feature type="region of interest" description="Disordered" evidence="2">
    <location>
        <begin position="305"/>
        <end position="691"/>
    </location>
</feature>
<feature type="compositionally biased region" description="Basic and acidic residues" evidence="2">
    <location>
        <begin position="495"/>
        <end position="512"/>
    </location>
</feature>
<feature type="compositionally biased region" description="Basic and acidic residues" evidence="2">
    <location>
        <begin position="98"/>
        <end position="128"/>
    </location>
</feature>
<feature type="compositionally biased region" description="Low complexity" evidence="2">
    <location>
        <begin position="1"/>
        <end position="11"/>
    </location>
</feature>
<feature type="region of interest" description="Disordered" evidence="2">
    <location>
        <begin position="69"/>
        <end position="128"/>
    </location>
</feature>
<feature type="compositionally biased region" description="Polar residues" evidence="2">
    <location>
        <begin position="483"/>
        <end position="494"/>
    </location>
</feature>
<feature type="compositionally biased region" description="Low complexity" evidence="2">
    <location>
        <begin position="319"/>
        <end position="339"/>
    </location>
</feature>
<feature type="compositionally biased region" description="Basic residues" evidence="2">
    <location>
        <begin position="416"/>
        <end position="426"/>
    </location>
</feature>
<feature type="compositionally biased region" description="Basic and acidic residues" evidence="2">
    <location>
        <begin position="471"/>
        <end position="482"/>
    </location>
</feature>
<feature type="compositionally biased region" description="Basic and acidic residues" evidence="2">
    <location>
        <begin position="440"/>
        <end position="455"/>
    </location>
</feature>
<gene>
    <name evidence="3" type="ORF">MNOR_LOCUS8441</name>
</gene>
<feature type="compositionally biased region" description="Low complexity" evidence="2">
    <location>
        <begin position="456"/>
        <end position="470"/>
    </location>
</feature>
<feature type="region of interest" description="Disordered" evidence="2">
    <location>
        <begin position="1399"/>
        <end position="1435"/>
    </location>
</feature>
<keyword evidence="4" id="KW-1185">Reference proteome</keyword>
<feature type="compositionally biased region" description="Polar residues" evidence="2">
    <location>
        <begin position="714"/>
        <end position="723"/>
    </location>
</feature>
<feature type="compositionally biased region" description="Polar residues" evidence="2">
    <location>
        <begin position="1413"/>
        <end position="1427"/>
    </location>
</feature>
<feature type="coiled-coil region" evidence="1">
    <location>
        <begin position="776"/>
        <end position="827"/>
    </location>
</feature>
<organism evidence="3 4">
    <name type="scientific">Meganyctiphanes norvegica</name>
    <name type="common">Northern krill</name>
    <name type="synonym">Thysanopoda norvegica</name>
    <dbReference type="NCBI Taxonomy" id="48144"/>
    <lineage>
        <taxon>Eukaryota</taxon>
        <taxon>Metazoa</taxon>
        <taxon>Ecdysozoa</taxon>
        <taxon>Arthropoda</taxon>
        <taxon>Crustacea</taxon>
        <taxon>Multicrustacea</taxon>
        <taxon>Malacostraca</taxon>
        <taxon>Eumalacostraca</taxon>
        <taxon>Eucarida</taxon>
        <taxon>Euphausiacea</taxon>
        <taxon>Euphausiidae</taxon>
        <taxon>Meganyctiphanes</taxon>
    </lineage>
</organism>
<feature type="compositionally biased region" description="Low complexity" evidence="2">
    <location>
        <begin position="644"/>
        <end position="680"/>
    </location>
</feature>
<feature type="compositionally biased region" description="Polar residues" evidence="2">
    <location>
        <begin position="1111"/>
        <end position="1121"/>
    </location>
</feature>
<feature type="compositionally biased region" description="Low complexity" evidence="2">
    <location>
        <begin position="1047"/>
        <end position="1059"/>
    </location>
</feature>
<evidence type="ECO:0000256" key="2">
    <source>
        <dbReference type="SAM" id="MobiDB-lite"/>
    </source>
</evidence>
<evidence type="ECO:0000313" key="3">
    <source>
        <dbReference type="EMBL" id="CAL4071125.1"/>
    </source>
</evidence>
<dbReference type="EMBL" id="CAXKWB010003938">
    <property type="protein sequence ID" value="CAL4071125.1"/>
    <property type="molecule type" value="Genomic_DNA"/>
</dbReference>